<dbReference type="AlphaFoldDB" id="A0A5C5WEH8"/>
<proteinExistence type="predicted"/>
<name>A0A5C5WEH8_9BACT</name>
<reference evidence="1 2" key="1">
    <citation type="submission" date="2019-02" db="EMBL/GenBank/DDBJ databases">
        <title>Deep-cultivation of Planctomycetes and their phenomic and genomic characterization uncovers novel biology.</title>
        <authorList>
            <person name="Wiegand S."/>
            <person name="Jogler M."/>
            <person name="Boedeker C."/>
            <person name="Pinto D."/>
            <person name="Vollmers J."/>
            <person name="Rivas-Marin E."/>
            <person name="Kohn T."/>
            <person name="Peeters S.H."/>
            <person name="Heuer A."/>
            <person name="Rast P."/>
            <person name="Oberbeckmann S."/>
            <person name="Bunk B."/>
            <person name="Jeske O."/>
            <person name="Meyerdierks A."/>
            <person name="Storesund J.E."/>
            <person name="Kallscheuer N."/>
            <person name="Luecker S."/>
            <person name="Lage O.M."/>
            <person name="Pohl T."/>
            <person name="Merkel B.J."/>
            <person name="Hornburger P."/>
            <person name="Mueller R.-W."/>
            <person name="Bruemmer F."/>
            <person name="Labrenz M."/>
            <person name="Spormann A.M."/>
            <person name="Op Den Camp H."/>
            <person name="Overmann J."/>
            <person name="Amann R."/>
            <person name="Jetten M.S.M."/>
            <person name="Mascher T."/>
            <person name="Medema M.H."/>
            <person name="Devos D.P."/>
            <person name="Kaster A.-K."/>
            <person name="Ovreas L."/>
            <person name="Rohde M."/>
            <person name="Galperin M.Y."/>
            <person name="Jogler C."/>
        </authorList>
    </citation>
    <scope>NUCLEOTIDE SEQUENCE [LARGE SCALE GENOMIC DNA]</scope>
    <source>
        <strain evidence="1 2">Pla111</strain>
    </source>
</reference>
<organism evidence="1 2">
    <name type="scientific">Botrimarina hoheduenensis</name>
    <dbReference type="NCBI Taxonomy" id="2528000"/>
    <lineage>
        <taxon>Bacteria</taxon>
        <taxon>Pseudomonadati</taxon>
        <taxon>Planctomycetota</taxon>
        <taxon>Planctomycetia</taxon>
        <taxon>Pirellulales</taxon>
        <taxon>Lacipirellulaceae</taxon>
        <taxon>Botrimarina</taxon>
    </lineage>
</organism>
<dbReference type="InterPro" id="IPR006311">
    <property type="entry name" value="TAT_signal"/>
</dbReference>
<dbReference type="SUPFAM" id="SSF53649">
    <property type="entry name" value="Alkaline phosphatase-like"/>
    <property type="match status" value="1"/>
</dbReference>
<sequence length="437" mass="46210">MQRPHSISRRDWLRHSGLGLVGASLSGWFPRLAQAAAATGLAPRRQAILLWMAGGPSQLDTFDMKPDHANGGLLKEAATNVPGLRFSEHLPKLAQQADRLGVIRSIVSKEGDHARATQLARTGHAPGGEIDYPSIACSLAGELPAPRDGLPPHIAIASPAFAAGGFGPGFLGPRRTPAAVEARQAASEGYASLQVENLDLPGGVDAQRFAHRERLWQTLQSEFLHDQTTGALASHDGLHREAIKLMQGSAREAFNLDAESAVVRDAYGRGRFGQGCLLARRLIERGVPFVEVTLGGQDLGWDTHADGFRQVQRLSEELDNGWGTLMQELASRGLLETTTILCIGEFGRTPRINDAGGRDHFPDAWSCVLGGGGVAGGQAYGSTSEDGMTVVDGKVSVAEVLATFAAALGIDPATENVAGGDRPIKISEAEPIAELLA</sequence>
<accession>A0A5C5WEH8</accession>
<dbReference type="InterPro" id="IPR017850">
    <property type="entry name" value="Alkaline_phosphatase_core_sf"/>
</dbReference>
<dbReference type="PANTHER" id="PTHR43737:SF1">
    <property type="entry name" value="DUF1501 DOMAIN-CONTAINING PROTEIN"/>
    <property type="match status" value="1"/>
</dbReference>
<evidence type="ECO:0008006" key="3">
    <source>
        <dbReference type="Google" id="ProtNLM"/>
    </source>
</evidence>
<dbReference type="RefSeq" id="WP_146570540.1">
    <property type="nucleotide sequence ID" value="NZ_SJPH01000001.1"/>
</dbReference>
<dbReference type="Proteomes" id="UP000318995">
    <property type="component" value="Unassembled WGS sequence"/>
</dbReference>
<keyword evidence="2" id="KW-1185">Reference proteome</keyword>
<dbReference type="Pfam" id="PF07394">
    <property type="entry name" value="DUF1501"/>
    <property type="match status" value="1"/>
</dbReference>
<evidence type="ECO:0000313" key="1">
    <source>
        <dbReference type="EMBL" id="TWT48455.1"/>
    </source>
</evidence>
<comment type="caution">
    <text evidence="1">The sequence shown here is derived from an EMBL/GenBank/DDBJ whole genome shotgun (WGS) entry which is preliminary data.</text>
</comment>
<dbReference type="InterPro" id="IPR010869">
    <property type="entry name" value="DUF1501"/>
</dbReference>
<dbReference type="OrthoDB" id="127333at2"/>
<evidence type="ECO:0000313" key="2">
    <source>
        <dbReference type="Proteomes" id="UP000318995"/>
    </source>
</evidence>
<gene>
    <name evidence="1" type="ORF">Pla111_02230</name>
</gene>
<dbReference type="PANTHER" id="PTHR43737">
    <property type="entry name" value="BLL7424 PROTEIN"/>
    <property type="match status" value="1"/>
</dbReference>
<dbReference type="EMBL" id="SJPH01000001">
    <property type="protein sequence ID" value="TWT48455.1"/>
    <property type="molecule type" value="Genomic_DNA"/>
</dbReference>
<dbReference type="PROSITE" id="PS51318">
    <property type="entry name" value="TAT"/>
    <property type="match status" value="1"/>
</dbReference>
<protein>
    <recommendedName>
        <fullName evidence="3">DUF1501 domain-containing protein</fullName>
    </recommendedName>
</protein>